<dbReference type="Proteomes" id="UP000658656">
    <property type="component" value="Unassembled WGS sequence"/>
</dbReference>
<dbReference type="InterPro" id="IPR005828">
    <property type="entry name" value="MFS_sugar_transport-like"/>
</dbReference>
<keyword evidence="14" id="KW-1185">Reference proteome</keyword>
<feature type="transmembrane region" description="Helical" evidence="11">
    <location>
        <begin position="267"/>
        <end position="285"/>
    </location>
</feature>
<keyword evidence="4" id="KW-1003">Cell membrane</keyword>
<keyword evidence="7 11" id="KW-1133">Transmembrane helix</keyword>
<keyword evidence="3" id="KW-0813">Transport</keyword>
<evidence type="ECO:0000256" key="9">
    <source>
        <dbReference type="ARBA" id="ARBA00037295"/>
    </source>
</evidence>
<dbReference type="PANTHER" id="PTHR43528:SF1">
    <property type="entry name" value="ALPHA-KETOGLUTARATE PERMEASE"/>
    <property type="match status" value="1"/>
</dbReference>
<sequence>MQRRATVGAVAGNFVEWYDFFVYGSLAAVIGPLFFPAADPTTSLLTAFAVYGAAFVARPIGALVFGNLGDRIGRRITLSAVILVMSGASFLIGLLPTYAAAGPLAAVLLVALRLIQGFSAGGEFGGAASFVVEYAPPNRRGLYGSWITVGFGAGLAFGAIVGAAVSSILSPEQMSSWGWRIPFLVALPLGFIGLYLRLRLEETPHFEAVKSERKDVRTPILFVIRTYPREIVVGLGVLVASSLPTYIFYVYVPSYLAVTKTTTLREALTLTVISLLVYVALLPIMGRLSDSVGRRPMLIGGATAQIVVGYPCFWLLNQHSFGLALTAFVLFAVAAAPLNSQLAVFSSEMFPTVVRYGGVSIIYTFANMVFGGGTPLLMTWLTAATRNPIVPGYFIVGAGVISLLSALALRETYRKPLADA</sequence>
<dbReference type="Pfam" id="PF00083">
    <property type="entry name" value="Sugar_tr"/>
    <property type="match status" value="1"/>
</dbReference>
<dbReference type="InterPro" id="IPR036259">
    <property type="entry name" value="MFS_trans_sf"/>
</dbReference>
<evidence type="ECO:0000256" key="1">
    <source>
        <dbReference type="ARBA" id="ARBA00004651"/>
    </source>
</evidence>
<reference evidence="13" key="1">
    <citation type="journal article" date="2014" name="Int. J. Syst. Evol. Microbiol.">
        <title>Complete genome sequence of Corynebacterium casei LMG S-19264T (=DSM 44701T), isolated from a smear-ripened cheese.</title>
        <authorList>
            <consortium name="US DOE Joint Genome Institute (JGI-PGF)"/>
            <person name="Walter F."/>
            <person name="Albersmeier A."/>
            <person name="Kalinowski J."/>
            <person name="Ruckert C."/>
        </authorList>
    </citation>
    <scope>NUCLEOTIDE SEQUENCE</scope>
    <source>
        <strain evidence="13">CGMCC 4.7679</strain>
    </source>
</reference>
<feature type="transmembrane region" description="Helical" evidence="11">
    <location>
        <begin position="105"/>
        <end position="131"/>
    </location>
</feature>
<evidence type="ECO:0000313" key="13">
    <source>
        <dbReference type="EMBL" id="GHF66904.1"/>
    </source>
</evidence>
<feature type="transmembrane region" description="Helical" evidence="11">
    <location>
        <begin position="231"/>
        <end position="252"/>
    </location>
</feature>
<comment type="subcellular location">
    <subcellularLocation>
        <location evidence="1">Cell membrane</location>
        <topology evidence="1">Multi-pass membrane protein</topology>
    </subcellularLocation>
</comment>
<dbReference type="PROSITE" id="PS00216">
    <property type="entry name" value="SUGAR_TRANSPORT_1"/>
    <property type="match status" value="1"/>
</dbReference>
<dbReference type="RefSeq" id="WP_183176961.1">
    <property type="nucleotide sequence ID" value="NZ_BNAV01000006.1"/>
</dbReference>
<dbReference type="InterPro" id="IPR011701">
    <property type="entry name" value="MFS"/>
</dbReference>
<evidence type="ECO:0000259" key="12">
    <source>
        <dbReference type="PROSITE" id="PS50850"/>
    </source>
</evidence>
<keyword evidence="5 11" id="KW-0812">Transmembrane</keyword>
<evidence type="ECO:0000256" key="2">
    <source>
        <dbReference type="ARBA" id="ARBA00008240"/>
    </source>
</evidence>
<proteinExistence type="inferred from homology"/>
<evidence type="ECO:0000256" key="5">
    <source>
        <dbReference type="ARBA" id="ARBA00022692"/>
    </source>
</evidence>
<feature type="transmembrane region" description="Helical" evidence="11">
    <location>
        <begin position="78"/>
        <end position="99"/>
    </location>
</feature>
<name>A0A8H9M6N8_9PSEU</name>
<feature type="transmembrane region" description="Helical" evidence="11">
    <location>
        <begin position="322"/>
        <end position="344"/>
    </location>
</feature>
<dbReference type="InterPro" id="IPR020846">
    <property type="entry name" value="MFS_dom"/>
</dbReference>
<accession>A0A8H9M6N8</accession>
<feature type="transmembrane region" description="Helical" evidence="11">
    <location>
        <begin position="143"/>
        <end position="165"/>
    </location>
</feature>
<dbReference type="Gene3D" id="1.20.1250.20">
    <property type="entry name" value="MFS general substrate transporter like domains"/>
    <property type="match status" value="2"/>
</dbReference>
<evidence type="ECO:0000256" key="6">
    <source>
        <dbReference type="ARBA" id="ARBA00022847"/>
    </source>
</evidence>
<reference evidence="13" key="2">
    <citation type="submission" date="2020-09" db="EMBL/GenBank/DDBJ databases">
        <authorList>
            <person name="Sun Q."/>
            <person name="Zhou Y."/>
        </authorList>
    </citation>
    <scope>NUCLEOTIDE SEQUENCE</scope>
    <source>
        <strain evidence="13">CGMCC 4.7679</strain>
    </source>
</reference>
<evidence type="ECO:0000256" key="3">
    <source>
        <dbReference type="ARBA" id="ARBA00022448"/>
    </source>
</evidence>
<comment type="similarity">
    <text evidence="2">Belongs to the major facilitator superfamily. Metabolite:H+ Symporter (MHS) family (TC 2.A.1.6) family.</text>
</comment>
<feature type="transmembrane region" description="Helical" evidence="11">
    <location>
        <begin position="44"/>
        <end position="66"/>
    </location>
</feature>
<dbReference type="AlphaFoldDB" id="A0A8H9M6N8"/>
<feature type="domain" description="Major facilitator superfamily (MFS) profile" evidence="12">
    <location>
        <begin position="5"/>
        <end position="414"/>
    </location>
</feature>
<dbReference type="Pfam" id="PF07690">
    <property type="entry name" value="MFS_1"/>
    <property type="match status" value="1"/>
</dbReference>
<feature type="transmembrane region" description="Helical" evidence="11">
    <location>
        <begin position="390"/>
        <end position="409"/>
    </location>
</feature>
<dbReference type="GO" id="GO:0015293">
    <property type="term" value="F:symporter activity"/>
    <property type="evidence" value="ECO:0007669"/>
    <property type="project" value="UniProtKB-KW"/>
</dbReference>
<comment type="function">
    <text evidence="9">May be a proton symporter involved in the uptake of osmolytes such as proline and glycine betaine.</text>
</comment>
<dbReference type="SUPFAM" id="SSF103473">
    <property type="entry name" value="MFS general substrate transporter"/>
    <property type="match status" value="1"/>
</dbReference>
<dbReference type="PROSITE" id="PS50850">
    <property type="entry name" value="MFS"/>
    <property type="match status" value="1"/>
</dbReference>
<feature type="transmembrane region" description="Helical" evidence="11">
    <location>
        <begin position="20"/>
        <end position="38"/>
    </location>
</feature>
<evidence type="ECO:0000256" key="8">
    <source>
        <dbReference type="ARBA" id="ARBA00023136"/>
    </source>
</evidence>
<dbReference type="PANTHER" id="PTHR43528">
    <property type="entry name" value="ALPHA-KETOGLUTARATE PERMEASE"/>
    <property type="match status" value="1"/>
</dbReference>
<feature type="transmembrane region" description="Helical" evidence="11">
    <location>
        <begin position="177"/>
        <end position="196"/>
    </location>
</feature>
<dbReference type="InterPro" id="IPR005829">
    <property type="entry name" value="Sugar_transporter_CS"/>
</dbReference>
<dbReference type="PROSITE" id="PS00217">
    <property type="entry name" value="SUGAR_TRANSPORT_2"/>
    <property type="match status" value="1"/>
</dbReference>
<dbReference type="GO" id="GO:0005886">
    <property type="term" value="C:plasma membrane"/>
    <property type="evidence" value="ECO:0007669"/>
    <property type="project" value="UniProtKB-SubCell"/>
</dbReference>
<evidence type="ECO:0000256" key="10">
    <source>
        <dbReference type="ARBA" id="ARBA00039918"/>
    </source>
</evidence>
<evidence type="ECO:0000256" key="11">
    <source>
        <dbReference type="SAM" id="Phobius"/>
    </source>
</evidence>
<dbReference type="EMBL" id="BNAV01000006">
    <property type="protein sequence ID" value="GHF66904.1"/>
    <property type="molecule type" value="Genomic_DNA"/>
</dbReference>
<protein>
    <recommendedName>
        <fullName evidence="10">Putative proline/betaine transporter</fullName>
    </recommendedName>
</protein>
<evidence type="ECO:0000256" key="7">
    <source>
        <dbReference type="ARBA" id="ARBA00022989"/>
    </source>
</evidence>
<dbReference type="InterPro" id="IPR051084">
    <property type="entry name" value="H+-coupled_symporters"/>
</dbReference>
<dbReference type="FunFam" id="1.20.1250.20:FF:000001">
    <property type="entry name" value="Dicarboxylate MFS transporter"/>
    <property type="match status" value="1"/>
</dbReference>
<gene>
    <name evidence="13" type="primary">proP</name>
    <name evidence="13" type="ORF">GCM10017566_45950</name>
</gene>
<comment type="caution">
    <text evidence="13">The sequence shown here is derived from an EMBL/GenBank/DDBJ whole genome shotgun (WGS) entry which is preliminary data.</text>
</comment>
<organism evidence="13 14">
    <name type="scientific">Amycolatopsis bartoniae</name>
    <dbReference type="NCBI Taxonomy" id="941986"/>
    <lineage>
        <taxon>Bacteria</taxon>
        <taxon>Bacillati</taxon>
        <taxon>Actinomycetota</taxon>
        <taxon>Actinomycetes</taxon>
        <taxon>Pseudonocardiales</taxon>
        <taxon>Pseudonocardiaceae</taxon>
        <taxon>Amycolatopsis</taxon>
    </lineage>
</organism>
<feature type="transmembrane region" description="Helical" evidence="11">
    <location>
        <begin position="297"/>
        <end position="316"/>
    </location>
</feature>
<keyword evidence="6" id="KW-0769">Symport</keyword>
<keyword evidence="8 11" id="KW-0472">Membrane</keyword>
<feature type="transmembrane region" description="Helical" evidence="11">
    <location>
        <begin position="356"/>
        <end position="378"/>
    </location>
</feature>
<evidence type="ECO:0000313" key="14">
    <source>
        <dbReference type="Proteomes" id="UP000658656"/>
    </source>
</evidence>
<evidence type="ECO:0000256" key="4">
    <source>
        <dbReference type="ARBA" id="ARBA00022475"/>
    </source>
</evidence>